<dbReference type="GO" id="GO:0005743">
    <property type="term" value="C:mitochondrial inner membrane"/>
    <property type="evidence" value="ECO:0007669"/>
    <property type="project" value="TreeGrafter"/>
</dbReference>
<comment type="subcellular location">
    <subcellularLocation>
        <location evidence="2">Membrane</location>
        <topology evidence="2">Multi-pass membrane protein</topology>
    </subcellularLocation>
</comment>
<accession>A0A210QBE8</accession>
<dbReference type="OrthoDB" id="1413014at2759"/>
<protein>
    <submittedName>
        <fullName evidence="20">ATP-dependent zinc metalloprotease YME1L1</fullName>
    </submittedName>
</protein>
<sequence>MFSVNSTVPQVATALAQIPALLNHLRSSNFSKTLSTSSHVPQPNRKDRHARYKTHTAQTVEELIAICNDCLNANSIKIVPQHVNKTELLSVCRNNPLRRSFLGLRTSHTSTPTFFENKTGFPESVLRSPILGQIHLQHLLSPASNSFRLEQRRGFETNKKRQETANKEKESKMDTEDNWKNASKKVSPYLRIVAVFVSLYLLLRIYLATSNGFLMGDFGPKPVKTNTTFDDVQGCYEAKQELIDIVNFLKQPLRFTSVGAKLPKGVLLSGPPGVGKTLLARAVAGEANVPFFQVAGSEFDEVFVGTGAKKIRTLFKVAKSVSPCVIFIDELDSVASTRSNSGMHPYANQTINQLLAEMDGFEPNCGVIVIGATNKSQVLDSAIVRAGRFDVEINVRVPPYRERVELFSYFLKKPNITIHNDVIVEDLASNTVGFTGADVENMINQAAIHAALRNSAIICQQDLEYSREKIQMGPAMKHKIPDENTNRMTAYHEAGHTLVTLFTQNSRPLYKVTIQARGQSLGHTAFSMEKDQYSTSKEELLANMDVAMGGRVAEELVFGSDKVGTGATADFQQATAIARSMVEKCGMSEKVGTIVFSDSLKPSGAMQDLIDKEVQRLLNESYARAMDLLKKHRDDLNRLAAALLKYEVLSKEDVEAVIAGRKPKAALPSKPRTQSIVETIIFKDKPGQTN</sequence>
<proteinExistence type="inferred from homology"/>
<feature type="transmembrane region" description="Helical" evidence="18">
    <location>
        <begin position="189"/>
        <end position="207"/>
    </location>
</feature>
<keyword evidence="11 16" id="KW-0067">ATP-binding</keyword>
<dbReference type="GO" id="GO:0016887">
    <property type="term" value="F:ATP hydrolysis activity"/>
    <property type="evidence" value="ECO:0007669"/>
    <property type="project" value="InterPro"/>
</dbReference>
<evidence type="ECO:0000259" key="19">
    <source>
        <dbReference type="SMART" id="SM00382"/>
    </source>
</evidence>
<evidence type="ECO:0000256" key="13">
    <source>
        <dbReference type="ARBA" id="ARBA00022989"/>
    </source>
</evidence>
<comment type="caution">
    <text evidence="20">The sequence shown here is derived from an EMBL/GenBank/DDBJ whole genome shotgun (WGS) entry which is preliminary data.</text>
</comment>
<comment type="similarity">
    <text evidence="3">In the C-terminal section; belongs to the peptidase M41 family.</text>
</comment>
<name>A0A210QBE8_MIZYE</name>
<evidence type="ECO:0000256" key="4">
    <source>
        <dbReference type="ARBA" id="ARBA00010550"/>
    </source>
</evidence>
<dbReference type="InterPro" id="IPR003960">
    <property type="entry name" value="ATPase_AAA_CS"/>
</dbReference>
<evidence type="ECO:0000256" key="16">
    <source>
        <dbReference type="RuleBase" id="RU003651"/>
    </source>
</evidence>
<keyword evidence="14 20" id="KW-0482">Metalloprotease</keyword>
<evidence type="ECO:0000256" key="17">
    <source>
        <dbReference type="SAM" id="MobiDB-lite"/>
    </source>
</evidence>
<evidence type="ECO:0000256" key="18">
    <source>
        <dbReference type="SAM" id="Phobius"/>
    </source>
</evidence>
<dbReference type="Proteomes" id="UP000242188">
    <property type="component" value="Unassembled WGS sequence"/>
</dbReference>
<comment type="similarity">
    <text evidence="16">Belongs to the AAA ATPase family.</text>
</comment>
<evidence type="ECO:0000256" key="9">
    <source>
        <dbReference type="ARBA" id="ARBA00022801"/>
    </source>
</evidence>
<evidence type="ECO:0000256" key="5">
    <source>
        <dbReference type="ARBA" id="ARBA00022670"/>
    </source>
</evidence>
<evidence type="ECO:0000256" key="14">
    <source>
        <dbReference type="ARBA" id="ARBA00023049"/>
    </source>
</evidence>
<keyword evidence="13 18" id="KW-1133">Transmembrane helix</keyword>
<keyword evidence="5 20" id="KW-0645">Protease</keyword>
<evidence type="ECO:0000313" key="20">
    <source>
        <dbReference type="EMBL" id="OWF46060.1"/>
    </source>
</evidence>
<evidence type="ECO:0000256" key="6">
    <source>
        <dbReference type="ARBA" id="ARBA00022692"/>
    </source>
</evidence>
<dbReference type="PANTHER" id="PTHR23076:SF97">
    <property type="entry name" value="ATP-DEPENDENT ZINC METALLOPROTEASE YME1L1"/>
    <property type="match status" value="1"/>
</dbReference>
<keyword evidence="12" id="KW-0809">Transit peptide</keyword>
<keyword evidence="15 18" id="KW-0472">Membrane</keyword>
<keyword evidence="8 16" id="KW-0547">Nucleotide-binding</keyword>
<evidence type="ECO:0000256" key="3">
    <source>
        <dbReference type="ARBA" id="ARBA00010044"/>
    </source>
</evidence>
<keyword evidence="9" id="KW-0378">Hydrolase</keyword>
<dbReference type="Pfam" id="PF17862">
    <property type="entry name" value="AAA_lid_3"/>
    <property type="match status" value="1"/>
</dbReference>
<dbReference type="Gene3D" id="1.20.58.760">
    <property type="entry name" value="Peptidase M41"/>
    <property type="match status" value="1"/>
</dbReference>
<dbReference type="SMART" id="SM00382">
    <property type="entry name" value="AAA"/>
    <property type="match status" value="1"/>
</dbReference>
<evidence type="ECO:0000256" key="8">
    <source>
        <dbReference type="ARBA" id="ARBA00022741"/>
    </source>
</evidence>
<dbReference type="InterPro" id="IPR041569">
    <property type="entry name" value="AAA_lid_3"/>
</dbReference>
<evidence type="ECO:0000313" key="21">
    <source>
        <dbReference type="Proteomes" id="UP000242188"/>
    </source>
</evidence>
<dbReference type="GO" id="GO:0005524">
    <property type="term" value="F:ATP binding"/>
    <property type="evidence" value="ECO:0007669"/>
    <property type="project" value="UniProtKB-KW"/>
</dbReference>
<dbReference type="PROSITE" id="PS00674">
    <property type="entry name" value="AAA"/>
    <property type="match status" value="1"/>
</dbReference>
<evidence type="ECO:0000256" key="15">
    <source>
        <dbReference type="ARBA" id="ARBA00023136"/>
    </source>
</evidence>
<dbReference type="EMBL" id="NEDP02004288">
    <property type="protein sequence ID" value="OWF46060.1"/>
    <property type="molecule type" value="Genomic_DNA"/>
</dbReference>
<dbReference type="InterPro" id="IPR037219">
    <property type="entry name" value="Peptidase_M41-like"/>
</dbReference>
<dbReference type="CDD" id="cd19501">
    <property type="entry name" value="RecA-like_FtsH"/>
    <property type="match status" value="1"/>
</dbReference>
<dbReference type="InterPro" id="IPR003959">
    <property type="entry name" value="ATPase_AAA_core"/>
</dbReference>
<dbReference type="InterPro" id="IPR000642">
    <property type="entry name" value="Peptidase_M41"/>
</dbReference>
<dbReference type="Gene3D" id="1.10.8.60">
    <property type="match status" value="1"/>
</dbReference>
<dbReference type="InterPro" id="IPR003593">
    <property type="entry name" value="AAA+_ATPase"/>
</dbReference>
<dbReference type="GO" id="GO:0046872">
    <property type="term" value="F:metal ion binding"/>
    <property type="evidence" value="ECO:0007669"/>
    <property type="project" value="UniProtKB-KW"/>
</dbReference>
<evidence type="ECO:0000256" key="10">
    <source>
        <dbReference type="ARBA" id="ARBA00022833"/>
    </source>
</evidence>
<dbReference type="PANTHER" id="PTHR23076">
    <property type="entry name" value="METALLOPROTEASE M41 FTSH"/>
    <property type="match status" value="1"/>
</dbReference>
<dbReference type="Gene3D" id="3.40.50.300">
    <property type="entry name" value="P-loop containing nucleotide triphosphate hydrolases"/>
    <property type="match status" value="1"/>
</dbReference>
<gene>
    <name evidence="20" type="ORF">KP79_PYT03768</name>
</gene>
<dbReference type="SUPFAM" id="SSF140990">
    <property type="entry name" value="FtsH protease domain-like"/>
    <property type="match status" value="1"/>
</dbReference>
<dbReference type="Pfam" id="PF01434">
    <property type="entry name" value="Peptidase_M41"/>
    <property type="match status" value="1"/>
</dbReference>
<dbReference type="InterPro" id="IPR027417">
    <property type="entry name" value="P-loop_NTPase"/>
</dbReference>
<evidence type="ECO:0000256" key="1">
    <source>
        <dbReference type="ARBA" id="ARBA00001947"/>
    </source>
</evidence>
<keyword evidence="6 18" id="KW-0812">Transmembrane</keyword>
<dbReference type="GO" id="GO:0004176">
    <property type="term" value="F:ATP-dependent peptidase activity"/>
    <property type="evidence" value="ECO:0007669"/>
    <property type="project" value="InterPro"/>
</dbReference>
<evidence type="ECO:0000256" key="12">
    <source>
        <dbReference type="ARBA" id="ARBA00022946"/>
    </source>
</evidence>
<evidence type="ECO:0000256" key="7">
    <source>
        <dbReference type="ARBA" id="ARBA00022723"/>
    </source>
</evidence>
<dbReference type="SUPFAM" id="SSF52540">
    <property type="entry name" value="P-loop containing nucleoside triphosphate hydrolases"/>
    <property type="match status" value="1"/>
</dbReference>
<dbReference type="FunFam" id="1.20.58.760:FF:000001">
    <property type="entry name" value="ATP-dependent zinc metalloprotease FtsH"/>
    <property type="match status" value="1"/>
</dbReference>
<dbReference type="FunFam" id="3.40.50.300:FF:000277">
    <property type="entry name" value="ATP-dependent zinc metalloprotease FtsH"/>
    <property type="match status" value="1"/>
</dbReference>
<feature type="domain" description="AAA+ ATPase" evidence="19">
    <location>
        <begin position="262"/>
        <end position="399"/>
    </location>
</feature>
<dbReference type="GO" id="GO:0007005">
    <property type="term" value="P:mitochondrion organization"/>
    <property type="evidence" value="ECO:0007669"/>
    <property type="project" value="TreeGrafter"/>
</dbReference>
<keyword evidence="21" id="KW-1185">Reference proteome</keyword>
<dbReference type="STRING" id="6573.A0A210QBE8"/>
<evidence type="ECO:0000256" key="11">
    <source>
        <dbReference type="ARBA" id="ARBA00022840"/>
    </source>
</evidence>
<keyword evidence="10" id="KW-0862">Zinc</keyword>
<dbReference type="GO" id="GO:0004222">
    <property type="term" value="F:metalloendopeptidase activity"/>
    <property type="evidence" value="ECO:0007669"/>
    <property type="project" value="InterPro"/>
</dbReference>
<organism evidence="20 21">
    <name type="scientific">Mizuhopecten yessoensis</name>
    <name type="common">Japanese scallop</name>
    <name type="synonym">Patinopecten yessoensis</name>
    <dbReference type="NCBI Taxonomy" id="6573"/>
    <lineage>
        <taxon>Eukaryota</taxon>
        <taxon>Metazoa</taxon>
        <taxon>Spiralia</taxon>
        <taxon>Lophotrochozoa</taxon>
        <taxon>Mollusca</taxon>
        <taxon>Bivalvia</taxon>
        <taxon>Autobranchia</taxon>
        <taxon>Pteriomorphia</taxon>
        <taxon>Pectinida</taxon>
        <taxon>Pectinoidea</taxon>
        <taxon>Pectinidae</taxon>
        <taxon>Mizuhopecten</taxon>
    </lineage>
</organism>
<comment type="cofactor">
    <cofactor evidence="1">
        <name>Zn(2+)</name>
        <dbReference type="ChEBI" id="CHEBI:29105"/>
    </cofactor>
</comment>
<dbReference type="GO" id="GO:0006515">
    <property type="term" value="P:protein quality control for misfolded or incompletely synthesized proteins"/>
    <property type="evidence" value="ECO:0007669"/>
    <property type="project" value="TreeGrafter"/>
</dbReference>
<comment type="similarity">
    <text evidence="4">In the N-terminal section; belongs to the AAA ATPase family.</text>
</comment>
<reference evidence="20 21" key="1">
    <citation type="journal article" date="2017" name="Nat. Ecol. Evol.">
        <title>Scallop genome provides insights into evolution of bilaterian karyotype and development.</title>
        <authorList>
            <person name="Wang S."/>
            <person name="Zhang J."/>
            <person name="Jiao W."/>
            <person name="Li J."/>
            <person name="Xun X."/>
            <person name="Sun Y."/>
            <person name="Guo X."/>
            <person name="Huan P."/>
            <person name="Dong B."/>
            <person name="Zhang L."/>
            <person name="Hu X."/>
            <person name="Sun X."/>
            <person name="Wang J."/>
            <person name="Zhao C."/>
            <person name="Wang Y."/>
            <person name="Wang D."/>
            <person name="Huang X."/>
            <person name="Wang R."/>
            <person name="Lv J."/>
            <person name="Li Y."/>
            <person name="Zhang Z."/>
            <person name="Liu B."/>
            <person name="Lu W."/>
            <person name="Hui Y."/>
            <person name="Liang J."/>
            <person name="Zhou Z."/>
            <person name="Hou R."/>
            <person name="Li X."/>
            <person name="Liu Y."/>
            <person name="Li H."/>
            <person name="Ning X."/>
            <person name="Lin Y."/>
            <person name="Zhao L."/>
            <person name="Xing Q."/>
            <person name="Dou J."/>
            <person name="Li Y."/>
            <person name="Mao J."/>
            <person name="Guo H."/>
            <person name="Dou H."/>
            <person name="Li T."/>
            <person name="Mu C."/>
            <person name="Jiang W."/>
            <person name="Fu Q."/>
            <person name="Fu X."/>
            <person name="Miao Y."/>
            <person name="Liu J."/>
            <person name="Yu Q."/>
            <person name="Li R."/>
            <person name="Liao H."/>
            <person name="Li X."/>
            <person name="Kong Y."/>
            <person name="Jiang Z."/>
            <person name="Chourrout D."/>
            <person name="Li R."/>
            <person name="Bao Z."/>
        </authorList>
    </citation>
    <scope>NUCLEOTIDE SEQUENCE [LARGE SCALE GENOMIC DNA]</scope>
    <source>
        <strain evidence="20 21">PY_sf001</strain>
    </source>
</reference>
<keyword evidence="7" id="KW-0479">Metal-binding</keyword>
<feature type="region of interest" description="Disordered" evidence="17">
    <location>
        <begin position="151"/>
        <end position="178"/>
    </location>
</feature>
<dbReference type="AlphaFoldDB" id="A0A210QBE8"/>
<evidence type="ECO:0000256" key="2">
    <source>
        <dbReference type="ARBA" id="ARBA00004141"/>
    </source>
</evidence>
<dbReference type="Pfam" id="PF00004">
    <property type="entry name" value="AAA"/>
    <property type="match status" value="1"/>
</dbReference>